<keyword evidence="2" id="KW-0560">Oxidoreductase</keyword>
<dbReference type="SUPFAM" id="SSF51735">
    <property type="entry name" value="NAD(P)-binding Rossmann-fold domains"/>
    <property type="match status" value="1"/>
</dbReference>
<reference evidence="4 5" key="1">
    <citation type="submission" date="2017-05" db="EMBL/GenBank/DDBJ databases">
        <title>Isolation of Rhodococcus sp. S2-17 biodegrading of BP-3.</title>
        <authorList>
            <person name="Lee Y."/>
            <person name="Kim K.H."/>
            <person name="Chun B.H."/>
            <person name="Jung H.S."/>
            <person name="Jeon C.O."/>
        </authorList>
    </citation>
    <scope>NUCLEOTIDE SEQUENCE [LARGE SCALE GENOMIC DNA]</scope>
    <source>
        <strain evidence="4 5">S2-17</strain>
    </source>
</reference>
<dbReference type="AlphaFoldDB" id="A0A2S2C3A9"/>
<dbReference type="PRINTS" id="PR00081">
    <property type="entry name" value="GDHRDH"/>
</dbReference>
<dbReference type="InterPro" id="IPR057326">
    <property type="entry name" value="KR_dom"/>
</dbReference>
<dbReference type="FunFam" id="3.40.50.720:FF:000084">
    <property type="entry name" value="Short-chain dehydrogenase reductase"/>
    <property type="match status" value="1"/>
</dbReference>
<dbReference type="GO" id="GO:0016491">
    <property type="term" value="F:oxidoreductase activity"/>
    <property type="evidence" value="ECO:0007669"/>
    <property type="project" value="UniProtKB-KW"/>
</dbReference>
<name>A0A2S2C3A9_9NOCA</name>
<feature type="domain" description="Ketoreductase" evidence="3">
    <location>
        <begin position="7"/>
        <end position="190"/>
    </location>
</feature>
<dbReference type="InterPro" id="IPR020904">
    <property type="entry name" value="Sc_DH/Rdtase_CS"/>
</dbReference>
<dbReference type="KEGG" id="roz:CBI38_05435"/>
<dbReference type="PANTHER" id="PTHR24321:SF14">
    <property type="entry name" value="SHORT-CHAIN TYPE DEHYDROGENASE_REDUCTASE BLR2146-RELATED"/>
    <property type="match status" value="1"/>
</dbReference>
<dbReference type="RefSeq" id="WP_109334873.1">
    <property type="nucleotide sequence ID" value="NZ_CP021354.1"/>
</dbReference>
<evidence type="ECO:0000256" key="1">
    <source>
        <dbReference type="ARBA" id="ARBA00006484"/>
    </source>
</evidence>
<evidence type="ECO:0000256" key="2">
    <source>
        <dbReference type="ARBA" id="ARBA00023002"/>
    </source>
</evidence>
<protein>
    <submittedName>
        <fullName evidence="4">Oxidoreductase</fullName>
    </submittedName>
</protein>
<evidence type="ECO:0000313" key="4">
    <source>
        <dbReference type="EMBL" id="AWK75359.1"/>
    </source>
</evidence>
<dbReference type="Pfam" id="PF13561">
    <property type="entry name" value="adh_short_C2"/>
    <property type="match status" value="1"/>
</dbReference>
<dbReference type="InterPro" id="IPR002347">
    <property type="entry name" value="SDR_fam"/>
</dbReference>
<comment type="similarity">
    <text evidence="1">Belongs to the short-chain dehydrogenases/reductases (SDR) family.</text>
</comment>
<dbReference type="EMBL" id="CP021354">
    <property type="protein sequence ID" value="AWK75359.1"/>
    <property type="molecule type" value="Genomic_DNA"/>
</dbReference>
<accession>A0A2S2C3A9</accession>
<dbReference type="Gene3D" id="3.40.50.720">
    <property type="entry name" value="NAD(P)-binding Rossmann-like Domain"/>
    <property type="match status" value="1"/>
</dbReference>
<dbReference type="Proteomes" id="UP000245711">
    <property type="component" value="Chromosome"/>
</dbReference>
<evidence type="ECO:0000259" key="3">
    <source>
        <dbReference type="SMART" id="SM00822"/>
    </source>
</evidence>
<sequence length="253" mass="26451">MEGLTNKVVLVAGAATGLGAASAHRLAQYGARVVVGDLNFPGAEKTAAAISEAGGQAVAAQFDISDDESVKELVVFSVRTYGHLDAVHINAGDMAAVSKDTNIVDIDLEIWDRTIAVNLRGHMLVTRHSIPELLARGGGTIVYTSSIASFTGDPERPAYSATKAGINALARHVASRWGREGIRANAITPGLILTPEIEQGASPELLQSLIARSRSPRAGRPSDISGMVAYLMSDDGAWINGQVVNVDGGTVLR</sequence>
<dbReference type="PANTHER" id="PTHR24321">
    <property type="entry name" value="DEHYDROGENASES, SHORT CHAIN"/>
    <property type="match status" value="1"/>
</dbReference>
<dbReference type="InterPro" id="IPR036291">
    <property type="entry name" value="NAD(P)-bd_dom_sf"/>
</dbReference>
<gene>
    <name evidence="4" type="ORF">CBI38_05435</name>
</gene>
<proteinExistence type="inferred from homology"/>
<evidence type="ECO:0000313" key="5">
    <source>
        <dbReference type="Proteomes" id="UP000245711"/>
    </source>
</evidence>
<organism evidence="4 5">
    <name type="scientific">Rhodococcus oxybenzonivorans</name>
    <dbReference type="NCBI Taxonomy" id="1990687"/>
    <lineage>
        <taxon>Bacteria</taxon>
        <taxon>Bacillati</taxon>
        <taxon>Actinomycetota</taxon>
        <taxon>Actinomycetes</taxon>
        <taxon>Mycobacteriales</taxon>
        <taxon>Nocardiaceae</taxon>
        <taxon>Rhodococcus</taxon>
    </lineage>
</organism>
<dbReference type="OrthoDB" id="7064009at2"/>
<dbReference type="PROSITE" id="PS00061">
    <property type="entry name" value="ADH_SHORT"/>
    <property type="match status" value="1"/>
</dbReference>
<dbReference type="SMART" id="SM00822">
    <property type="entry name" value="PKS_KR"/>
    <property type="match status" value="1"/>
</dbReference>
<keyword evidence="5" id="KW-1185">Reference proteome</keyword>